<gene>
    <name evidence="2" type="ORF">K466DRAFT_604588</name>
</gene>
<accession>A0A5C3NVI9</accession>
<feature type="compositionally biased region" description="Basic and acidic residues" evidence="1">
    <location>
        <begin position="1"/>
        <end position="25"/>
    </location>
</feature>
<organism evidence="2 3">
    <name type="scientific">Polyporus arcularius HHB13444</name>
    <dbReference type="NCBI Taxonomy" id="1314778"/>
    <lineage>
        <taxon>Eukaryota</taxon>
        <taxon>Fungi</taxon>
        <taxon>Dikarya</taxon>
        <taxon>Basidiomycota</taxon>
        <taxon>Agaricomycotina</taxon>
        <taxon>Agaricomycetes</taxon>
        <taxon>Polyporales</taxon>
        <taxon>Polyporaceae</taxon>
        <taxon>Polyporus</taxon>
    </lineage>
</organism>
<evidence type="ECO:0000313" key="2">
    <source>
        <dbReference type="EMBL" id="TFK81334.1"/>
    </source>
</evidence>
<evidence type="ECO:0000256" key="1">
    <source>
        <dbReference type="SAM" id="MobiDB-lite"/>
    </source>
</evidence>
<reference evidence="2 3" key="1">
    <citation type="journal article" date="2019" name="Nat. Ecol. Evol.">
        <title>Megaphylogeny resolves global patterns of mushroom evolution.</title>
        <authorList>
            <person name="Varga T."/>
            <person name="Krizsan K."/>
            <person name="Foldi C."/>
            <person name="Dima B."/>
            <person name="Sanchez-Garcia M."/>
            <person name="Sanchez-Ramirez S."/>
            <person name="Szollosi G.J."/>
            <person name="Szarkandi J.G."/>
            <person name="Papp V."/>
            <person name="Albert L."/>
            <person name="Andreopoulos W."/>
            <person name="Angelini C."/>
            <person name="Antonin V."/>
            <person name="Barry K.W."/>
            <person name="Bougher N.L."/>
            <person name="Buchanan P."/>
            <person name="Buyck B."/>
            <person name="Bense V."/>
            <person name="Catcheside P."/>
            <person name="Chovatia M."/>
            <person name="Cooper J."/>
            <person name="Damon W."/>
            <person name="Desjardin D."/>
            <person name="Finy P."/>
            <person name="Geml J."/>
            <person name="Haridas S."/>
            <person name="Hughes K."/>
            <person name="Justo A."/>
            <person name="Karasinski D."/>
            <person name="Kautmanova I."/>
            <person name="Kiss B."/>
            <person name="Kocsube S."/>
            <person name="Kotiranta H."/>
            <person name="LaButti K.M."/>
            <person name="Lechner B.E."/>
            <person name="Liimatainen K."/>
            <person name="Lipzen A."/>
            <person name="Lukacs Z."/>
            <person name="Mihaltcheva S."/>
            <person name="Morgado L.N."/>
            <person name="Niskanen T."/>
            <person name="Noordeloos M.E."/>
            <person name="Ohm R.A."/>
            <person name="Ortiz-Santana B."/>
            <person name="Ovrebo C."/>
            <person name="Racz N."/>
            <person name="Riley R."/>
            <person name="Savchenko A."/>
            <person name="Shiryaev A."/>
            <person name="Soop K."/>
            <person name="Spirin V."/>
            <person name="Szebenyi C."/>
            <person name="Tomsovsky M."/>
            <person name="Tulloss R.E."/>
            <person name="Uehling J."/>
            <person name="Grigoriev I.V."/>
            <person name="Vagvolgyi C."/>
            <person name="Papp T."/>
            <person name="Martin F.M."/>
            <person name="Miettinen O."/>
            <person name="Hibbett D.S."/>
            <person name="Nagy L.G."/>
        </authorList>
    </citation>
    <scope>NUCLEOTIDE SEQUENCE [LARGE SCALE GENOMIC DNA]</scope>
    <source>
        <strain evidence="2 3">HHB13444</strain>
    </source>
</reference>
<dbReference type="AlphaFoldDB" id="A0A5C3NVI9"/>
<dbReference type="InParanoid" id="A0A5C3NVI9"/>
<name>A0A5C3NVI9_9APHY</name>
<keyword evidence="3" id="KW-1185">Reference proteome</keyword>
<feature type="region of interest" description="Disordered" evidence="1">
    <location>
        <begin position="1"/>
        <end position="33"/>
    </location>
</feature>
<dbReference type="EMBL" id="ML211619">
    <property type="protein sequence ID" value="TFK81334.1"/>
    <property type="molecule type" value="Genomic_DNA"/>
</dbReference>
<evidence type="ECO:0000313" key="3">
    <source>
        <dbReference type="Proteomes" id="UP000308197"/>
    </source>
</evidence>
<protein>
    <submittedName>
        <fullName evidence="2">Uncharacterized protein</fullName>
    </submittedName>
</protein>
<dbReference type="Proteomes" id="UP000308197">
    <property type="component" value="Unassembled WGS sequence"/>
</dbReference>
<sequence length="210" mass="23620">MPRTDSSRRVPARHNRDQPDAESQRRQGSAQGIRDWTIHVNEHYRQTRDTKLVTGVLYAVATRRSRPVRLPCFNDPNNDPRATGLVDDVRVSPWFPNGTVYHCVHNVPGTSLTLANDYTIVLSRRPQCAPPNEAVGTCLGVNLRGNLIVLRHHHRYHMSVTNVHSSERRLIDYVVPDCASYFSSANLVLIVLPSSTPAPPATTENRIYVP</sequence>
<proteinExistence type="predicted"/>